<reference evidence="5" key="1">
    <citation type="submission" date="2015-04" db="UniProtKB">
        <authorList>
            <consortium name="EnsemblPlants"/>
        </authorList>
    </citation>
    <scope>IDENTIFICATION</scope>
</reference>
<keyword evidence="6" id="KW-1185">Reference proteome</keyword>
<dbReference type="InterPro" id="IPR050667">
    <property type="entry name" value="PPR-containing_protein"/>
</dbReference>
<dbReference type="PANTHER" id="PTHR47939">
    <property type="entry name" value="MEMBRANE-ASSOCIATED SALT-INDUCIBLE PROTEIN-LIKE"/>
    <property type="match status" value="1"/>
</dbReference>
<feature type="repeat" description="PPR" evidence="4">
    <location>
        <begin position="373"/>
        <end position="407"/>
    </location>
</feature>
<feature type="repeat" description="PPR" evidence="4">
    <location>
        <begin position="478"/>
        <end position="512"/>
    </location>
</feature>
<dbReference type="AlphaFoldDB" id="A0A0E0LB67"/>
<evidence type="ECO:0000256" key="2">
    <source>
        <dbReference type="ARBA" id="ARBA00022737"/>
    </source>
</evidence>
<dbReference type="SUPFAM" id="SSF81901">
    <property type="entry name" value="HCP-like"/>
    <property type="match status" value="1"/>
</dbReference>
<feature type="repeat" description="PPR" evidence="4">
    <location>
        <begin position="408"/>
        <end position="442"/>
    </location>
</feature>
<dbReference type="PANTHER" id="PTHR47939:SF13">
    <property type="entry name" value="OS03G0201400 PROTEIN"/>
    <property type="match status" value="1"/>
</dbReference>
<feature type="repeat" description="PPR" evidence="4">
    <location>
        <begin position="303"/>
        <end position="337"/>
    </location>
</feature>
<evidence type="ECO:0000256" key="3">
    <source>
        <dbReference type="ARBA" id="ARBA00022946"/>
    </source>
</evidence>
<evidence type="ECO:0000256" key="1">
    <source>
        <dbReference type="ARBA" id="ARBA00007626"/>
    </source>
</evidence>
<keyword evidence="2" id="KW-0677">Repeat</keyword>
<evidence type="ECO:0000313" key="6">
    <source>
        <dbReference type="Proteomes" id="UP000026962"/>
    </source>
</evidence>
<evidence type="ECO:0008006" key="7">
    <source>
        <dbReference type="Google" id="ProtNLM"/>
    </source>
</evidence>
<dbReference type="Proteomes" id="UP000026962">
    <property type="component" value="Chromosome 6"/>
</dbReference>
<dbReference type="NCBIfam" id="TIGR00756">
    <property type="entry name" value="PPR"/>
    <property type="match status" value="10"/>
</dbReference>
<dbReference type="InterPro" id="IPR011990">
    <property type="entry name" value="TPR-like_helical_dom_sf"/>
</dbReference>
<protein>
    <recommendedName>
        <fullName evidence="7">Pentatricopeptide repeat-containing protein</fullName>
    </recommendedName>
</protein>
<feature type="repeat" description="PPR" evidence="4">
    <location>
        <begin position="338"/>
        <end position="372"/>
    </location>
</feature>
<dbReference type="Gene3D" id="1.25.40.10">
    <property type="entry name" value="Tetratricopeptide repeat domain"/>
    <property type="match status" value="4"/>
</dbReference>
<reference evidence="5" key="2">
    <citation type="submission" date="2018-05" db="EMBL/GenBank/DDBJ databases">
        <title>OpunRS2 (Oryza punctata Reference Sequence Version 2).</title>
        <authorList>
            <person name="Zhang J."/>
            <person name="Kudrna D."/>
            <person name="Lee S."/>
            <person name="Talag J."/>
            <person name="Welchert J."/>
            <person name="Wing R.A."/>
        </authorList>
    </citation>
    <scope>NUCLEOTIDE SEQUENCE [LARGE SCALE GENOMIC DNA]</scope>
</reference>
<evidence type="ECO:0000313" key="5">
    <source>
        <dbReference type="EnsemblPlants" id="OPUNC06G12530.1"/>
    </source>
</evidence>
<feature type="repeat" description="PPR" evidence="4">
    <location>
        <begin position="268"/>
        <end position="302"/>
    </location>
</feature>
<dbReference type="Gramene" id="OPUNC06G12530.1">
    <property type="protein sequence ID" value="OPUNC06G12530.1"/>
    <property type="gene ID" value="OPUNC06G12530"/>
</dbReference>
<feature type="repeat" description="PPR" evidence="4">
    <location>
        <begin position="443"/>
        <end position="477"/>
    </location>
</feature>
<sequence>MASMPLIISDEVATLDVGQESGGRVPILHREQSHKGSPDAIVLHDKTLEQDFTEIPKCPSASAASAPPSAPTVLAFLRRLPHDASPHLFPHLVAALSRSPGGSLLALRLFLAPLHPAAVTHHSFNSALLRFPLPPHLLPPFFSRSLGRFPRRLAPTLLSFNLLLRCICSSLVPRDPRRYLDIALRILHEIIPGWDLAPDKFTYSTVVSALADAGRVDDAVALVHEMVADGVLAAEAFNPVLRAMLRAGDVKGAAKLFGFMQLKGCVLTAATYNVLVHGLLVCGRAGAAMGVMRRMEREGVVPGVMTYGAVVDGLVRCGRVKDAWKVAEEMERNGLARNEFVYSTVITGFCKSGEIHWALKVWEAMVASPVRPNVVLYSAIIGGLANFGKMKEAELLFQEMIDSKCAPNIITYGSMIQGYFKIGYTSRALSVWEEMIGAGCVPNAVSYSILINGLCNVGRLKDAMMVWKHMLDRGCAPDTIAYTSMIKGLCVSGMVDGGLRLFYDMLASGHADPDVISYNVLLDGLLLAKDLPRAMDLLNRMLDQGCDPDTVTCNIFLREFGAGERKGREFLEGLVVRLCNRRRNMAAGEVLMVMLAKYIVPEAPIWEMVVRDVCRRKREHGAHILEVFDTPFVAILNMCDNIGGTLISMVLYHGLHQHEWTSAYGIQNGCLQDYVQFLQKSFKITPSKGILQLLLFYRKLSVKPLKSFILIFIRSAPEVAARAYSIRRNKVKPFDGIIKEITSFLSPRHVDELTVTESVFEVTLLDGQGEDKSS</sequence>
<keyword evidence="3" id="KW-0809">Transit peptide</keyword>
<evidence type="ECO:0000256" key="4">
    <source>
        <dbReference type="PROSITE-ProRule" id="PRU00708"/>
    </source>
</evidence>
<comment type="similarity">
    <text evidence="1">Belongs to the PPR family. P subfamily.</text>
</comment>
<feature type="repeat" description="PPR" evidence="4">
    <location>
        <begin position="514"/>
        <end position="548"/>
    </location>
</feature>
<dbReference type="PROSITE" id="PS51375">
    <property type="entry name" value="PPR"/>
    <property type="match status" value="9"/>
</dbReference>
<organism evidence="5">
    <name type="scientific">Oryza punctata</name>
    <name type="common">Red rice</name>
    <dbReference type="NCBI Taxonomy" id="4537"/>
    <lineage>
        <taxon>Eukaryota</taxon>
        <taxon>Viridiplantae</taxon>
        <taxon>Streptophyta</taxon>
        <taxon>Embryophyta</taxon>
        <taxon>Tracheophyta</taxon>
        <taxon>Spermatophyta</taxon>
        <taxon>Magnoliopsida</taxon>
        <taxon>Liliopsida</taxon>
        <taxon>Poales</taxon>
        <taxon>Poaceae</taxon>
        <taxon>BOP clade</taxon>
        <taxon>Oryzoideae</taxon>
        <taxon>Oryzeae</taxon>
        <taxon>Oryzinae</taxon>
        <taxon>Oryza</taxon>
    </lineage>
</organism>
<dbReference type="InterPro" id="IPR002885">
    <property type="entry name" value="PPR_rpt"/>
</dbReference>
<name>A0A0E0LB67_ORYPU</name>
<proteinExistence type="inferred from homology"/>
<dbReference type="Pfam" id="PF13041">
    <property type="entry name" value="PPR_2"/>
    <property type="match status" value="4"/>
</dbReference>
<dbReference type="eggNOG" id="KOG4197">
    <property type="taxonomic scope" value="Eukaryota"/>
</dbReference>
<dbReference type="Pfam" id="PF12854">
    <property type="entry name" value="PPR_1"/>
    <property type="match status" value="3"/>
</dbReference>
<feature type="repeat" description="PPR" evidence="4">
    <location>
        <begin position="199"/>
        <end position="233"/>
    </location>
</feature>
<dbReference type="EnsemblPlants" id="OPUNC06G12530.1">
    <property type="protein sequence ID" value="OPUNC06G12530.1"/>
    <property type="gene ID" value="OPUNC06G12530"/>
</dbReference>
<dbReference type="STRING" id="4537.A0A0E0LB67"/>
<accession>A0A0E0LB67</accession>